<feature type="transmembrane region" description="Helical" evidence="1">
    <location>
        <begin position="80"/>
        <end position="101"/>
    </location>
</feature>
<keyword evidence="3" id="KW-1185">Reference proteome</keyword>
<feature type="transmembrane region" description="Helical" evidence="1">
    <location>
        <begin position="12"/>
        <end position="36"/>
    </location>
</feature>
<keyword evidence="1" id="KW-0812">Transmembrane</keyword>
<evidence type="ECO:0000313" key="2">
    <source>
        <dbReference type="EMBL" id="SDA03799.1"/>
    </source>
</evidence>
<organism evidence="2 3">
    <name type="scientific">Microbotryum saponariae</name>
    <dbReference type="NCBI Taxonomy" id="289078"/>
    <lineage>
        <taxon>Eukaryota</taxon>
        <taxon>Fungi</taxon>
        <taxon>Dikarya</taxon>
        <taxon>Basidiomycota</taxon>
        <taxon>Pucciniomycotina</taxon>
        <taxon>Microbotryomycetes</taxon>
        <taxon>Microbotryales</taxon>
        <taxon>Microbotryaceae</taxon>
        <taxon>Microbotryum</taxon>
    </lineage>
</organism>
<name>A0A2X0LDF6_9BASI</name>
<evidence type="ECO:0000256" key="1">
    <source>
        <dbReference type="SAM" id="Phobius"/>
    </source>
</evidence>
<dbReference type="EMBL" id="FMWP01000138">
    <property type="protein sequence ID" value="SDA03799.1"/>
    <property type="molecule type" value="Genomic_DNA"/>
</dbReference>
<sequence length="114" mass="12602">MDTNGEREPFLVTHQILITAYSAIIAAVINIFYVVFEWRMVLDHASQKTRIARRSTINFPLVVLGDLLCSFSLLQACIRVGAYFLGNILFTTGVVVIAVIGNNELATLYGSALH</sequence>
<evidence type="ECO:0000313" key="3">
    <source>
        <dbReference type="Proteomes" id="UP000249723"/>
    </source>
</evidence>
<keyword evidence="1" id="KW-1133">Transmembrane helix</keyword>
<feature type="transmembrane region" description="Helical" evidence="1">
    <location>
        <begin position="57"/>
        <end position="74"/>
    </location>
</feature>
<protein>
    <submittedName>
        <fullName evidence="2">BZ3500_MvSof-1268-A1-R1_Chr11-1g03239 protein</fullName>
    </submittedName>
</protein>
<keyword evidence="1" id="KW-0472">Membrane</keyword>
<dbReference type="Proteomes" id="UP000249723">
    <property type="component" value="Unassembled WGS sequence"/>
</dbReference>
<dbReference type="OrthoDB" id="2533977at2759"/>
<proteinExistence type="predicted"/>
<accession>A0A2X0LDF6</accession>
<reference evidence="3" key="1">
    <citation type="submission" date="2016-10" db="EMBL/GenBank/DDBJ databases">
        <authorList>
            <person name="Jeantristanb JTB J.-T."/>
            <person name="Ricardo R."/>
        </authorList>
    </citation>
    <scope>NUCLEOTIDE SEQUENCE [LARGE SCALE GENOMIC DNA]</scope>
</reference>
<gene>
    <name evidence="2" type="ORF">BZ3500_MVSOF-1268-A1-R1_CHR11-1G03239</name>
</gene>
<dbReference type="AlphaFoldDB" id="A0A2X0LDF6"/>